<protein>
    <submittedName>
        <fullName evidence="2">Uncharacterized protein</fullName>
    </submittedName>
</protein>
<dbReference type="EMBL" id="BKCJ011801670">
    <property type="protein sequence ID" value="GFD54039.1"/>
    <property type="molecule type" value="Genomic_DNA"/>
</dbReference>
<evidence type="ECO:0000256" key="1">
    <source>
        <dbReference type="SAM" id="MobiDB-lite"/>
    </source>
</evidence>
<feature type="compositionally biased region" description="Gly residues" evidence="1">
    <location>
        <begin position="72"/>
        <end position="83"/>
    </location>
</feature>
<accession>A0A699X3F9</accession>
<reference evidence="2" key="1">
    <citation type="journal article" date="2019" name="Sci. Rep.">
        <title>Draft genome of Tanacetum cinerariifolium, the natural source of mosquito coil.</title>
        <authorList>
            <person name="Yamashiro T."/>
            <person name="Shiraishi A."/>
            <person name="Satake H."/>
            <person name="Nakayama K."/>
        </authorList>
    </citation>
    <scope>NUCLEOTIDE SEQUENCE</scope>
</reference>
<gene>
    <name evidence="2" type="ORF">Tci_926008</name>
</gene>
<dbReference type="AlphaFoldDB" id="A0A699X3F9"/>
<name>A0A699X3F9_TANCI</name>
<feature type="region of interest" description="Disordered" evidence="1">
    <location>
        <begin position="1"/>
        <end position="89"/>
    </location>
</feature>
<comment type="caution">
    <text evidence="2">The sequence shown here is derived from an EMBL/GenBank/DDBJ whole genome shotgun (WGS) entry which is preliminary data.</text>
</comment>
<organism evidence="2">
    <name type="scientific">Tanacetum cinerariifolium</name>
    <name type="common">Dalmatian daisy</name>
    <name type="synonym">Chrysanthemum cinerariifolium</name>
    <dbReference type="NCBI Taxonomy" id="118510"/>
    <lineage>
        <taxon>Eukaryota</taxon>
        <taxon>Viridiplantae</taxon>
        <taxon>Streptophyta</taxon>
        <taxon>Embryophyta</taxon>
        <taxon>Tracheophyta</taxon>
        <taxon>Spermatophyta</taxon>
        <taxon>Magnoliopsida</taxon>
        <taxon>eudicotyledons</taxon>
        <taxon>Gunneridae</taxon>
        <taxon>Pentapetalae</taxon>
        <taxon>asterids</taxon>
        <taxon>campanulids</taxon>
        <taxon>Asterales</taxon>
        <taxon>Asteraceae</taxon>
        <taxon>Asteroideae</taxon>
        <taxon>Anthemideae</taxon>
        <taxon>Anthemidinae</taxon>
        <taxon>Tanacetum</taxon>
    </lineage>
</organism>
<feature type="compositionally biased region" description="Low complexity" evidence="1">
    <location>
        <begin position="43"/>
        <end position="57"/>
    </location>
</feature>
<feature type="non-terminal residue" evidence="2">
    <location>
        <position position="1"/>
    </location>
</feature>
<evidence type="ECO:0000313" key="2">
    <source>
        <dbReference type="EMBL" id="GFD54039.1"/>
    </source>
</evidence>
<sequence>NKWPRCAAHRSGRGTRATRVAPTPRFLGATTGSRPAHYPGIHRAGSASAGTRAGQAAPGRRWRSTARPGPSGLPGQGPGGELAGPGVRR</sequence>
<proteinExistence type="predicted"/>